<organism evidence="3 4">
    <name type="scientific">Bradyrhizobium iriomotense</name>
    <dbReference type="NCBI Taxonomy" id="441950"/>
    <lineage>
        <taxon>Bacteria</taxon>
        <taxon>Pseudomonadati</taxon>
        <taxon>Pseudomonadota</taxon>
        <taxon>Alphaproteobacteria</taxon>
        <taxon>Hyphomicrobiales</taxon>
        <taxon>Nitrobacteraceae</taxon>
        <taxon>Bradyrhizobium</taxon>
    </lineage>
</organism>
<proteinExistence type="predicted"/>
<evidence type="ECO:0000313" key="3">
    <source>
        <dbReference type="EMBL" id="GLR83370.1"/>
    </source>
</evidence>
<evidence type="ECO:0000259" key="2">
    <source>
        <dbReference type="PROSITE" id="PS50110"/>
    </source>
</evidence>
<dbReference type="PROSITE" id="PS50110">
    <property type="entry name" value="RESPONSE_REGULATORY"/>
    <property type="match status" value="1"/>
</dbReference>
<reference evidence="4" key="1">
    <citation type="journal article" date="2019" name="Int. J. Syst. Evol. Microbiol.">
        <title>The Global Catalogue of Microorganisms (GCM) 10K type strain sequencing project: providing services to taxonomists for standard genome sequencing and annotation.</title>
        <authorList>
            <consortium name="The Broad Institute Genomics Platform"/>
            <consortium name="The Broad Institute Genome Sequencing Center for Infectious Disease"/>
            <person name="Wu L."/>
            <person name="Ma J."/>
        </authorList>
    </citation>
    <scope>NUCLEOTIDE SEQUENCE [LARGE SCALE GENOMIC DNA]</scope>
    <source>
        <strain evidence="4">NBRC 102520</strain>
    </source>
</reference>
<name>A0ABQ6APL7_9BRAD</name>
<keyword evidence="1" id="KW-0597">Phosphoprotein</keyword>
<dbReference type="Gene3D" id="3.40.50.2300">
    <property type="match status" value="1"/>
</dbReference>
<feature type="domain" description="Response regulatory" evidence="2">
    <location>
        <begin position="13"/>
        <end position="122"/>
    </location>
</feature>
<dbReference type="SUPFAM" id="SSF52172">
    <property type="entry name" value="CheY-like"/>
    <property type="match status" value="1"/>
</dbReference>
<gene>
    <name evidence="3" type="ORF">GCM10007857_00800</name>
</gene>
<protein>
    <submittedName>
        <fullName evidence="3">Response regulator</fullName>
    </submittedName>
</protein>
<dbReference type="InterPro" id="IPR001789">
    <property type="entry name" value="Sig_transdc_resp-reg_receiver"/>
</dbReference>
<dbReference type="EMBL" id="BSOW01000001">
    <property type="protein sequence ID" value="GLR83370.1"/>
    <property type="molecule type" value="Genomic_DNA"/>
</dbReference>
<comment type="caution">
    <text evidence="3">The sequence shown here is derived from an EMBL/GenBank/DDBJ whole genome shotgun (WGS) entry which is preliminary data.</text>
</comment>
<evidence type="ECO:0000313" key="4">
    <source>
        <dbReference type="Proteomes" id="UP001156905"/>
    </source>
</evidence>
<sequence>MPRPDERPTIDCRVLIIEDEYILGDDLANAIRSLGIHVIGPVTELSDAMSVGHDGFEVAVIDINLRGSSAYPIADELLCLGKPFIFTTGYGAETIPQRFRHVRRWEKPYELEKVAADVAELCSRQLQPVL</sequence>
<dbReference type="Proteomes" id="UP001156905">
    <property type="component" value="Unassembled WGS sequence"/>
</dbReference>
<feature type="modified residue" description="4-aspartylphosphate" evidence="1">
    <location>
        <position position="62"/>
    </location>
</feature>
<evidence type="ECO:0000256" key="1">
    <source>
        <dbReference type="PROSITE-ProRule" id="PRU00169"/>
    </source>
</evidence>
<keyword evidence="4" id="KW-1185">Reference proteome</keyword>
<dbReference type="RefSeq" id="WP_284260063.1">
    <property type="nucleotide sequence ID" value="NZ_BSOW01000001.1"/>
</dbReference>
<dbReference type="InterPro" id="IPR011006">
    <property type="entry name" value="CheY-like_superfamily"/>
</dbReference>
<accession>A0ABQ6APL7</accession>